<accession>A0ABT9XUC2</accession>
<organism evidence="1 2">
    <name type="scientific">Neobacillus ginsengisoli</name>
    <dbReference type="NCBI Taxonomy" id="904295"/>
    <lineage>
        <taxon>Bacteria</taxon>
        <taxon>Bacillati</taxon>
        <taxon>Bacillota</taxon>
        <taxon>Bacilli</taxon>
        <taxon>Bacillales</taxon>
        <taxon>Bacillaceae</taxon>
        <taxon>Neobacillus</taxon>
    </lineage>
</organism>
<sequence length="126" mass="14818">MLPLFLKLNISADFIAHIYEKIIYRTPRFLTASSNIKSTLYWQPLFSPHISNIFIILLDSNKMYTVQPEDLYYRHQHSSYVGGNINCRVTKTFVLGCGNLIKHYCFLRNIFSDKMKKIKKITVMSF</sequence>
<evidence type="ECO:0000313" key="1">
    <source>
        <dbReference type="EMBL" id="MDQ0199158.1"/>
    </source>
</evidence>
<dbReference type="Proteomes" id="UP001224122">
    <property type="component" value="Unassembled WGS sequence"/>
</dbReference>
<keyword evidence="2" id="KW-1185">Reference proteome</keyword>
<name>A0ABT9XUC2_9BACI</name>
<gene>
    <name evidence="1" type="ORF">J2S10_002316</name>
</gene>
<proteinExistence type="predicted"/>
<protein>
    <submittedName>
        <fullName evidence="1">Uncharacterized protein</fullName>
    </submittedName>
</protein>
<evidence type="ECO:0000313" key="2">
    <source>
        <dbReference type="Proteomes" id="UP001224122"/>
    </source>
</evidence>
<reference evidence="1 2" key="1">
    <citation type="submission" date="2023-07" db="EMBL/GenBank/DDBJ databases">
        <title>Genomic Encyclopedia of Type Strains, Phase IV (KMG-IV): sequencing the most valuable type-strain genomes for metagenomic binning, comparative biology and taxonomic classification.</title>
        <authorList>
            <person name="Goeker M."/>
        </authorList>
    </citation>
    <scope>NUCLEOTIDE SEQUENCE [LARGE SCALE GENOMIC DNA]</scope>
    <source>
        <strain evidence="1 2">DSM 27594</strain>
    </source>
</reference>
<dbReference type="EMBL" id="JAUSTW010000003">
    <property type="protein sequence ID" value="MDQ0199158.1"/>
    <property type="molecule type" value="Genomic_DNA"/>
</dbReference>
<comment type="caution">
    <text evidence="1">The sequence shown here is derived from an EMBL/GenBank/DDBJ whole genome shotgun (WGS) entry which is preliminary data.</text>
</comment>